<feature type="region of interest" description="Disordered" evidence="1">
    <location>
        <begin position="1"/>
        <end position="43"/>
    </location>
</feature>
<evidence type="ECO:0000313" key="2">
    <source>
        <dbReference type="EMBL" id="MXQ84107.1"/>
    </source>
</evidence>
<dbReference type="Proteomes" id="UP000322234">
    <property type="component" value="Unassembled WGS sequence"/>
</dbReference>
<protein>
    <submittedName>
        <fullName evidence="2">Uncharacterized protein</fullName>
    </submittedName>
</protein>
<comment type="caution">
    <text evidence="2">The sequence shown here is derived from an EMBL/GenBank/DDBJ whole genome shotgun (WGS) entry which is preliminary data.</text>
</comment>
<accession>A0A6B0R593</accession>
<evidence type="ECO:0000313" key="3">
    <source>
        <dbReference type="Proteomes" id="UP000322234"/>
    </source>
</evidence>
<reference evidence="2" key="1">
    <citation type="submission" date="2019-10" db="EMBL/GenBank/DDBJ databases">
        <title>The sequence and de novo assembly of the wild yak genome.</title>
        <authorList>
            <person name="Liu Y."/>
        </authorList>
    </citation>
    <scope>NUCLEOTIDE SEQUENCE [LARGE SCALE GENOMIC DNA]</scope>
    <source>
        <strain evidence="2">WY2019</strain>
    </source>
</reference>
<organism evidence="2 3">
    <name type="scientific">Bos mutus</name>
    <name type="common">wild yak</name>
    <dbReference type="NCBI Taxonomy" id="72004"/>
    <lineage>
        <taxon>Eukaryota</taxon>
        <taxon>Metazoa</taxon>
        <taxon>Chordata</taxon>
        <taxon>Craniata</taxon>
        <taxon>Vertebrata</taxon>
        <taxon>Euteleostomi</taxon>
        <taxon>Mammalia</taxon>
        <taxon>Eutheria</taxon>
        <taxon>Laurasiatheria</taxon>
        <taxon>Artiodactyla</taxon>
        <taxon>Ruminantia</taxon>
        <taxon>Pecora</taxon>
        <taxon>Bovidae</taxon>
        <taxon>Bovinae</taxon>
        <taxon>Bos</taxon>
    </lineage>
</organism>
<keyword evidence="3" id="KW-1185">Reference proteome</keyword>
<proteinExistence type="predicted"/>
<name>A0A6B0R593_9CETA</name>
<evidence type="ECO:0000256" key="1">
    <source>
        <dbReference type="SAM" id="MobiDB-lite"/>
    </source>
</evidence>
<gene>
    <name evidence="2" type="ORF">E5288_WYG012147</name>
</gene>
<dbReference type="EMBL" id="VBQZ03000019">
    <property type="protein sequence ID" value="MXQ84107.1"/>
    <property type="molecule type" value="Genomic_DNA"/>
</dbReference>
<feature type="compositionally biased region" description="Basic and acidic residues" evidence="1">
    <location>
        <begin position="32"/>
        <end position="41"/>
    </location>
</feature>
<sequence length="132" mass="15110">MDFEQEQPYAFCASQQGPLGSSGRRRHRASHRKDPPAKSEQRTSVFLGSYLREEKKEHIWFRDLLSAADRQRYWEMSQMLTSTDSVCVMTCILANNDDLTSQQDPVRLVGSDVFGTLSKSSDLRGSRLHLEI</sequence>
<dbReference type="AlphaFoldDB" id="A0A6B0R593"/>